<sequence>KFYKKKIKINLAIDYNGGHSKSIFWDFINSKKNKTLIVVRDKLTEESYSKDYKDYNSTFDNEGFINFLEAPLIWAKSVIESFKLYFNNFNLPSDYYRQICFIPNKRVKYKAFFNKYNCKYFLGRDDYNYQHIIRNQEIRKIKGCSFGLNHGIDSINKVAFQLRYIDWDFYYMHGLYQFNNIYKKYWPKKMKVRGIGAMMANPNQHIKIKSKSEKNIAIIVAPSYHQKLIFKSIEELAIFFPSIKFYIFTKWKHRNVGTFGKLYQNLIKSRLKNVQECLQPVYDMLHK</sequence>
<accession>A0A382V874</accession>
<dbReference type="AlphaFoldDB" id="A0A382V874"/>
<dbReference type="EMBL" id="UINC01149907">
    <property type="protein sequence ID" value="SVD42650.1"/>
    <property type="molecule type" value="Genomic_DNA"/>
</dbReference>
<feature type="non-terminal residue" evidence="1">
    <location>
        <position position="287"/>
    </location>
</feature>
<gene>
    <name evidence="1" type="ORF">METZ01_LOCUS395504</name>
</gene>
<reference evidence="1" key="1">
    <citation type="submission" date="2018-05" db="EMBL/GenBank/DDBJ databases">
        <authorList>
            <person name="Lanie J.A."/>
            <person name="Ng W.-L."/>
            <person name="Kazmierczak K.M."/>
            <person name="Andrzejewski T.M."/>
            <person name="Davidsen T.M."/>
            <person name="Wayne K.J."/>
            <person name="Tettelin H."/>
            <person name="Glass J.I."/>
            <person name="Rusch D."/>
            <person name="Podicherti R."/>
            <person name="Tsui H.-C.T."/>
            <person name="Winkler M.E."/>
        </authorList>
    </citation>
    <scope>NUCLEOTIDE SEQUENCE</scope>
</reference>
<protein>
    <submittedName>
        <fullName evidence="1">Uncharacterized protein</fullName>
    </submittedName>
</protein>
<proteinExistence type="predicted"/>
<name>A0A382V874_9ZZZZ</name>
<feature type="non-terminal residue" evidence="1">
    <location>
        <position position="1"/>
    </location>
</feature>
<organism evidence="1">
    <name type="scientific">marine metagenome</name>
    <dbReference type="NCBI Taxonomy" id="408172"/>
    <lineage>
        <taxon>unclassified sequences</taxon>
        <taxon>metagenomes</taxon>
        <taxon>ecological metagenomes</taxon>
    </lineage>
</organism>
<evidence type="ECO:0000313" key="1">
    <source>
        <dbReference type="EMBL" id="SVD42650.1"/>
    </source>
</evidence>